<protein>
    <recommendedName>
        <fullName evidence="5">RGS domain-containing protein</fullName>
    </recommendedName>
</protein>
<organism evidence="3 4">
    <name type="scientific">Gloeophyllum trabeum (strain ATCC 11539 / FP-39264 / Madison 617)</name>
    <name type="common">Brown rot fungus</name>
    <dbReference type="NCBI Taxonomy" id="670483"/>
    <lineage>
        <taxon>Eukaryota</taxon>
        <taxon>Fungi</taxon>
        <taxon>Dikarya</taxon>
        <taxon>Basidiomycota</taxon>
        <taxon>Agaricomycotina</taxon>
        <taxon>Agaricomycetes</taxon>
        <taxon>Gloeophyllales</taxon>
        <taxon>Gloeophyllaceae</taxon>
        <taxon>Gloeophyllum</taxon>
    </lineage>
</organism>
<name>S7QGB1_GLOTA</name>
<keyword evidence="2" id="KW-0812">Transmembrane</keyword>
<reference evidence="3 4" key="1">
    <citation type="journal article" date="2012" name="Science">
        <title>The Paleozoic origin of enzymatic lignin decomposition reconstructed from 31 fungal genomes.</title>
        <authorList>
            <person name="Floudas D."/>
            <person name="Binder M."/>
            <person name="Riley R."/>
            <person name="Barry K."/>
            <person name="Blanchette R.A."/>
            <person name="Henrissat B."/>
            <person name="Martinez A.T."/>
            <person name="Otillar R."/>
            <person name="Spatafora J.W."/>
            <person name="Yadav J.S."/>
            <person name="Aerts A."/>
            <person name="Benoit I."/>
            <person name="Boyd A."/>
            <person name="Carlson A."/>
            <person name="Copeland A."/>
            <person name="Coutinho P.M."/>
            <person name="de Vries R.P."/>
            <person name="Ferreira P."/>
            <person name="Findley K."/>
            <person name="Foster B."/>
            <person name="Gaskell J."/>
            <person name="Glotzer D."/>
            <person name="Gorecki P."/>
            <person name="Heitman J."/>
            <person name="Hesse C."/>
            <person name="Hori C."/>
            <person name="Igarashi K."/>
            <person name="Jurgens J.A."/>
            <person name="Kallen N."/>
            <person name="Kersten P."/>
            <person name="Kohler A."/>
            <person name="Kuees U."/>
            <person name="Kumar T.K.A."/>
            <person name="Kuo A."/>
            <person name="LaButti K."/>
            <person name="Larrondo L.F."/>
            <person name="Lindquist E."/>
            <person name="Ling A."/>
            <person name="Lombard V."/>
            <person name="Lucas S."/>
            <person name="Lundell T."/>
            <person name="Martin R."/>
            <person name="McLaughlin D.J."/>
            <person name="Morgenstern I."/>
            <person name="Morin E."/>
            <person name="Murat C."/>
            <person name="Nagy L.G."/>
            <person name="Nolan M."/>
            <person name="Ohm R.A."/>
            <person name="Patyshakuliyeva A."/>
            <person name="Rokas A."/>
            <person name="Ruiz-Duenas F.J."/>
            <person name="Sabat G."/>
            <person name="Salamov A."/>
            <person name="Samejima M."/>
            <person name="Schmutz J."/>
            <person name="Slot J.C."/>
            <person name="St John F."/>
            <person name="Stenlid J."/>
            <person name="Sun H."/>
            <person name="Sun S."/>
            <person name="Syed K."/>
            <person name="Tsang A."/>
            <person name="Wiebenga A."/>
            <person name="Young D."/>
            <person name="Pisabarro A."/>
            <person name="Eastwood D.C."/>
            <person name="Martin F."/>
            <person name="Cullen D."/>
            <person name="Grigoriev I.V."/>
            <person name="Hibbett D.S."/>
        </authorList>
    </citation>
    <scope>NUCLEOTIDE SEQUENCE [LARGE SCALE GENOMIC DNA]</scope>
    <source>
        <strain evidence="3 4">ATCC 11539</strain>
    </source>
</reference>
<dbReference type="eggNOG" id="ENOG502S0M5">
    <property type="taxonomic scope" value="Eukaryota"/>
</dbReference>
<dbReference type="Proteomes" id="UP000030669">
    <property type="component" value="Unassembled WGS sequence"/>
</dbReference>
<keyword evidence="2" id="KW-1133">Transmembrane helix</keyword>
<dbReference type="RefSeq" id="XP_007862053.1">
    <property type="nucleotide sequence ID" value="XM_007863862.1"/>
</dbReference>
<evidence type="ECO:0000313" key="4">
    <source>
        <dbReference type="Proteomes" id="UP000030669"/>
    </source>
</evidence>
<dbReference type="PANTHER" id="PTHR39466:SF1">
    <property type="entry name" value="RGS DOMAIN-CONTAINING PROTEIN"/>
    <property type="match status" value="1"/>
</dbReference>
<keyword evidence="4" id="KW-1185">Reference proteome</keyword>
<dbReference type="OrthoDB" id="3232309at2759"/>
<feature type="compositionally biased region" description="Basic and acidic residues" evidence="1">
    <location>
        <begin position="111"/>
        <end position="124"/>
    </location>
</feature>
<dbReference type="Gene3D" id="1.10.167.10">
    <property type="entry name" value="Regulator of G-protein Signalling 4, domain 2"/>
    <property type="match status" value="1"/>
</dbReference>
<evidence type="ECO:0000256" key="2">
    <source>
        <dbReference type="SAM" id="Phobius"/>
    </source>
</evidence>
<dbReference type="OMA" id="RVIATYI"/>
<dbReference type="PANTHER" id="PTHR39466">
    <property type="entry name" value="RGS DOMAIN-CONTAINING PROTEIN"/>
    <property type="match status" value="1"/>
</dbReference>
<dbReference type="AlphaFoldDB" id="S7QGB1"/>
<feature type="transmembrane region" description="Helical" evidence="2">
    <location>
        <begin position="447"/>
        <end position="465"/>
    </location>
</feature>
<feature type="transmembrane region" description="Helical" evidence="2">
    <location>
        <begin position="276"/>
        <end position="297"/>
    </location>
</feature>
<dbReference type="InterPro" id="IPR036305">
    <property type="entry name" value="RGS_sf"/>
</dbReference>
<dbReference type="KEGG" id="gtr:GLOTRDRAFT_135935"/>
<accession>S7QGB1</accession>
<feature type="region of interest" description="Disordered" evidence="1">
    <location>
        <begin position="374"/>
        <end position="420"/>
    </location>
</feature>
<dbReference type="GeneID" id="19303429"/>
<dbReference type="InterPro" id="IPR044926">
    <property type="entry name" value="RGS_subdomain_2"/>
</dbReference>
<evidence type="ECO:0000313" key="3">
    <source>
        <dbReference type="EMBL" id="EPQ58931.1"/>
    </source>
</evidence>
<sequence length="471" mass="53173">MPERRRASRPVWRKFRKWTPTLDRLAAKLNLSPQLRDIRLANVLSGNTCTPIGLPDFEAYLAFVEYSLENLHFVVWYQDYRRRFFSLPESEQQYSPGSASTEFPFSTPSHARTEHSIKAAERRATAPSSTTSNDKVSFSSYSSCEALKCTLSRVETHPALAMPERSASAASQSIPLSAVLSKSSQCRAESLCVNTEMQPLRGETSKAVATFLRPGSSKELTLDSRMRDAVIADLTWNTHPDVLLPIYEEIYSSLETVSLPRFLAYASTNINLPRQIFWYVVGLTDFLAGLALAIILITTIPVPPQANRAWRLFAVPLTALGAMQMYSAWRGFCSNIWRRGNMQVRPWELEGGGGDGDEERAWFWERMLEEYRRDDAPTGHREKEKSDTAVIAPFSLEPPSAPEKRHTTEEEDEGQEEARRDVPVFGPERVVLDPRISAVHARVMRDIYACGFWFSLVYCAIILSVPSPAHD</sequence>
<gene>
    <name evidence="3" type="ORF">GLOTRDRAFT_135935</name>
</gene>
<proteinExistence type="predicted"/>
<evidence type="ECO:0008006" key="5">
    <source>
        <dbReference type="Google" id="ProtNLM"/>
    </source>
</evidence>
<evidence type="ECO:0000256" key="1">
    <source>
        <dbReference type="SAM" id="MobiDB-lite"/>
    </source>
</evidence>
<feature type="region of interest" description="Disordered" evidence="1">
    <location>
        <begin position="92"/>
        <end position="137"/>
    </location>
</feature>
<dbReference type="EMBL" id="KB469297">
    <property type="protein sequence ID" value="EPQ58931.1"/>
    <property type="molecule type" value="Genomic_DNA"/>
</dbReference>
<dbReference type="HOGENOM" id="CLU_040054_0_0_1"/>
<dbReference type="SUPFAM" id="SSF48097">
    <property type="entry name" value="Regulator of G-protein signaling, RGS"/>
    <property type="match status" value="1"/>
</dbReference>
<feature type="compositionally biased region" description="Basic and acidic residues" evidence="1">
    <location>
        <begin position="374"/>
        <end position="387"/>
    </location>
</feature>
<feature type="compositionally biased region" description="Polar residues" evidence="1">
    <location>
        <begin position="92"/>
        <end position="110"/>
    </location>
</feature>
<feature type="transmembrane region" description="Helical" evidence="2">
    <location>
        <begin position="309"/>
        <end position="329"/>
    </location>
</feature>
<feature type="compositionally biased region" description="Polar residues" evidence="1">
    <location>
        <begin position="126"/>
        <end position="137"/>
    </location>
</feature>
<keyword evidence="2" id="KW-0472">Membrane</keyword>